<organism evidence="1 2">
    <name type="scientific">Cannabis sativa</name>
    <name type="common">Hemp</name>
    <name type="synonym">Marijuana</name>
    <dbReference type="NCBI Taxonomy" id="3483"/>
    <lineage>
        <taxon>Eukaryota</taxon>
        <taxon>Viridiplantae</taxon>
        <taxon>Streptophyta</taxon>
        <taxon>Embryophyta</taxon>
        <taxon>Tracheophyta</taxon>
        <taxon>Spermatophyta</taxon>
        <taxon>Magnoliopsida</taxon>
        <taxon>eudicotyledons</taxon>
        <taxon>Gunneridae</taxon>
        <taxon>Pentapetalae</taxon>
        <taxon>rosids</taxon>
        <taxon>fabids</taxon>
        <taxon>Rosales</taxon>
        <taxon>Cannabaceae</taxon>
        <taxon>Cannabis</taxon>
    </lineage>
</organism>
<protein>
    <recommendedName>
        <fullName evidence="3">Retrotransposon gag domain-containing protein</fullName>
    </recommendedName>
</protein>
<dbReference type="EMBL" id="UZAU01000366">
    <property type="status" value="NOT_ANNOTATED_CDS"/>
    <property type="molecule type" value="Genomic_DNA"/>
</dbReference>
<reference evidence="1" key="2">
    <citation type="submission" date="2021-03" db="UniProtKB">
        <authorList>
            <consortium name="EnsemblPlants"/>
        </authorList>
    </citation>
    <scope>IDENTIFICATION</scope>
</reference>
<sequence length="129" mass="14958">MLPLVGFGRSVSRPLYGDLGRIKNLFEEKFYNIAIRTTHMKDFVKLVQGDKTVVEYTLEFDLLSKFAGDLVPTDFTRKQKYVTRLDATISQDLKIITDHGTLYKKVVERALIVEEVEQQIKKQMLRMSV</sequence>
<proteinExistence type="predicted"/>
<keyword evidence="2" id="KW-1185">Reference proteome</keyword>
<dbReference type="Proteomes" id="UP000596661">
    <property type="component" value="Chromosome 4"/>
</dbReference>
<reference evidence="1" key="1">
    <citation type="submission" date="2018-11" db="EMBL/GenBank/DDBJ databases">
        <authorList>
            <person name="Grassa J C."/>
        </authorList>
    </citation>
    <scope>NUCLEOTIDE SEQUENCE [LARGE SCALE GENOMIC DNA]</scope>
</reference>
<evidence type="ECO:0008006" key="3">
    <source>
        <dbReference type="Google" id="ProtNLM"/>
    </source>
</evidence>
<dbReference type="AlphaFoldDB" id="A0A803PIB0"/>
<dbReference type="EnsemblPlants" id="evm.model.04.667">
    <property type="protein sequence ID" value="cds.evm.model.04.667"/>
    <property type="gene ID" value="evm.TU.04.667"/>
</dbReference>
<accession>A0A803PIB0</accession>
<evidence type="ECO:0000313" key="2">
    <source>
        <dbReference type="Proteomes" id="UP000596661"/>
    </source>
</evidence>
<name>A0A803PIB0_CANSA</name>
<evidence type="ECO:0000313" key="1">
    <source>
        <dbReference type="EnsemblPlants" id="cds.evm.model.04.667"/>
    </source>
</evidence>
<dbReference type="Gramene" id="evm.model.04.667">
    <property type="protein sequence ID" value="cds.evm.model.04.667"/>
    <property type="gene ID" value="evm.TU.04.667"/>
</dbReference>